<dbReference type="WBParaSite" id="GPUH_0000466201-mRNA-1">
    <property type="protein sequence ID" value="GPUH_0000466201-mRNA-1"/>
    <property type="gene ID" value="GPUH_0000466201"/>
</dbReference>
<dbReference type="AlphaFoldDB" id="A0A183D7G4"/>
<sequence>MIMTTIAVVVIFMKLDIRSCKTGQWTRATCANVTCSPHSVIPLFKEKVCGSTVHIQYSYCYVRTCDDWEATSRTCSITDPDEQEQTYLIRKPDTLDSDAVVTFRTC</sequence>
<evidence type="ECO:0000256" key="1">
    <source>
        <dbReference type="SAM" id="SignalP"/>
    </source>
</evidence>
<protein>
    <submittedName>
        <fullName evidence="4">Secreted protein</fullName>
    </submittedName>
</protein>
<gene>
    <name evidence="2" type="ORF">GPUH_LOCUS4656</name>
</gene>
<name>A0A183D7G4_9BILA</name>
<evidence type="ECO:0000313" key="2">
    <source>
        <dbReference type="EMBL" id="VDK46490.1"/>
    </source>
</evidence>
<feature type="chain" id="PRO_5043138611" evidence="1">
    <location>
        <begin position="23"/>
        <end position="106"/>
    </location>
</feature>
<organism evidence="4">
    <name type="scientific">Gongylonema pulchrum</name>
    <dbReference type="NCBI Taxonomy" id="637853"/>
    <lineage>
        <taxon>Eukaryota</taxon>
        <taxon>Metazoa</taxon>
        <taxon>Ecdysozoa</taxon>
        <taxon>Nematoda</taxon>
        <taxon>Chromadorea</taxon>
        <taxon>Rhabditida</taxon>
        <taxon>Spirurina</taxon>
        <taxon>Spiruromorpha</taxon>
        <taxon>Spiruroidea</taxon>
        <taxon>Gongylonematidae</taxon>
        <taxon>Gongylonema</taxon>
    </lineage>
</organism>
<evidence type="ECO:0000313" key="3">
    <source>
        <dbReference type="Proteomes" id="UP000271098"/>
    </source>
</evidence>
<evidence type="ECO:0000313" key="4">
    <source>
        <dbReference type="WBParaSite" id="GPUH_0000466201-mRNA-1"/>
    </source>
</evidence>
<reference evidence="2 3" key="2">
    <citation type="submission" date="2018-11" db="EMBL/GenBank/DDBJ databases">
        <authorList>
            <consortium name="Pathogen Informatics"/>
        </authorList>
    </citation>
    <scope>NUCLEOTIDE SEQUENCE [LARGE SCALE GENOMIC DNA]</scope>
</reference>
<accession>A0A183D7G4</accession>
<feature type="signal peptide" evidence="1">
    <location>
        <begin position="1"/>
        <end position="22"/>
    </location>
</feature>
<keyword evidence="3" id="KW-1185">Reference proteome</keyword>
<reference evidence="4" key="1">
    <citation type="submission" date="2016-06" db="UniProtKB">
        <authorList>
            <consortium name="WormBaseParasite"/>
        </authorList>
    </citation>
    <scope>IDENTIFICATION</scope>
</reference>
<keyword evidence="1" id="KW-0732">Signal</keyword>
<dbReference type="Proteomes" id="UP000271098">
    <property type="component" value="Unassembled WGS sequence"/>
</dbReference>
<dbReference type="EMBL" id="UYRT01009049">
    <property type="protein sequence ID" value="VDK46490.1"/>
    <property type="molecule type" value="Genomic_DNA"/>
</dbReference>
<proteinExistence type="predicted"/>